<sequence length="204" mass="23446">MKILQGFLVFMFLAKSSDAECDDVYIVNRKNLPIQRCMTLSERDERGPGFLMRLEDCSGVPEQKFRIDILTNRGGEETGLFKIKSDAVSHGYGWDIAYMRQGRESGEMEVPSRMRLDTQCHDCIIKFRLDKVSNRPRDIFHYIEVDGYDNDYCITGAGADQKAGKQIIVHNCAEIPDLARYEWYITRDLDDNEAIIVDPINECS</sequence>
<evidence type="ECO:0000256" key="1">
    <source>
        <dbReference type="SAM" id="SignalP"/>
    </source>
</evidence>
<dbReference type="AlphaFoldDB" id="A0A7S2HU58"/>
<accession>A0A7S2HU58</accession>
<proteinExistence type="predicted"/>
<name>A0A7S2HU58_9STRA</name>
<reference evidence="2" key="1">
    <citation type="submission" date="2021-01" db="EMBL/GenBank/DDBJ databases">
        <authorList>
            <person name="Corre E."/>
            <person name="Pelletier E."/>
            <person name="Niang G."/>
            <person name="Scheremetjew M."/>
            <person name="Finn R."/>
            <person name="Kale V."/>
            <person name="Holt S."/>
            <person name="Cochrane G."/>
            <person name="Meng A."/>
            <person name="Brown T."/>
            <person name="Cohen L."/>
        </authorList>
    </citation>
    <scope>NUCLEOTIDE SEQUENCE</scope>
    <source>
        <strain evidence="2">CCMP826</strain>
    </source>
</reference>
<keyword evidence="1" id="KW-0732">Signal</keyword>
<feature type="chain" id="PRO_5031041522" description="Ricin B lectin domain-containing protein" evidence="1">
    <location>
        <begin position="20"/>
        <end position="204"/>
    </location>
</feature>
<feature type="signal peptide" evidence="1">
    <location>
        <begin position="1"/>
        <end position="19"/>
    </location>
</feature>
<organism evidence="2">
    <name type="scientific">Helicotheca tamesis</name>
    <dbReference type="NCBI Taxonomy" id="374047"/>
    <lineage>
        <taxon>Eukaryota</taxon>
        <taxon>Sar</taxon>
        <taxon>Stramenopiles</taxon>
        <taxon>Ochrophyta</taxon>
        <taxon>Bacillariophyta</taxon>
        <taxon>Mediophyceae</taxon>
        <taxon>Lithodesmiophycidae</taxon>
        <taxon>Lithodesmiales</taxon>
        <taxon>Lithodesmiaceae</taxon>
        <taxon>Helicotheca</taxon>
    </lineage>
</organism>
<protein>
    <recommendedName>
        <fullName evidence="3">Ricin B lectin domain-containing protein</fullName>
    </recommendedName>
</protein>
<evidence type="ECO:0008006" key="3">
    <source>
        <dbReference type="Google" id="ProtNLM"/>
    </source>
</evidence>
<gene>
    <name evidence="2" type="ORF">HTAM1171_LOCUS7629</name>
</gene>
<evidence type="ECO:0000313" key="2">
    <source>
        <dbReference type="EMBL" id="CAD9500553.1"/>
    </source>
</evidence>
<dbReference type="EMBL" id="HBGV01012462">
    <property type="protein sequence ID" value="CAD9500553.1"/>
    <property type="molecule type" value="Transcribed_RNA"/>
</dbReference>